<feature type="transmembrane region" description="Helical" evidence="1">
    <location>
        <begin position="31"/>
        <end position="57"/>
    </location>
</feature>
<feature type="transmembrane region" description="Helical" evidence="1">
    <location>
        <begin position="5"/>
        <end position="25"/>
    </location>
</feature>
<proteinExistence type="predicted"/>
<keyword evidence="3" id="KW-1185">Reference proteome</keyword>
<accession>A0A0W0ZDL7</accession>
<organism evidence="2 3">
    <name type="scientific">Legionella steelei</name>
    <dbReference type="NCBI Taxonomy" id="947033"/>
    <lineage>
        <taxon>Bacteria</taxon>
        <taxon>Pseudomonadati</taxon>
        <taxon>Pseudomonadota</taxon>
        <taxon>Gammaproteobacteria</taxon>
        <taxon>Legionellales</taxon>
        <taxon>Legionellaceae</taxon>
        <taxon>Legionella</taxon>
    </lineage>
</organism>
<dbReference type="AlphaFoldDB" id="A0A0W0ZDL7"/>
<dbReference type="InterPro" id="IPR046027">
    <property type="entry name" value="DUF5985"/>
</dbReference>
<comment type="caution">
    <text evidence="2">The sequence shown here is derived from an EMBL/GenBank/DDBJ whole genome shotgun (WGS) entry which is preliminary data.</text>
</comment>
<dbReference type="STRING" id="947033.Lste_3092"/>
<keyword evidence="1" id="KW-1133">Transmembrane helix</keyword>
<dbReference type="OrthoDB" id="5295794at2"/>
<dbReference type="RefSeq" id="WP_058511937.1">
    <property type="nucleotide sequence ID" value="NZ_DAIOMV010000002.1"/>
</dbReference>
<dbReference type="PATRIC" id="fig|947033.5.peg.3277"/>
<sequence length="86" mass="9491">MAAIIYILCTITAGICAWLLLSNYAKQKSTILLWGGLCFLGLTINNLLLVLDAFVFIETDLSTIRLLTGVVSLLLLLFGLIWEEKS</sequence>
<name>A0A0W0ZDL7_9GAMM</name>
<dbReference type="EMBL" id="LNYY01000021">
    <property type="protein sequence ID" value="KTD66886.1"/>
    <property type="molecule type" value="Genomic_DNA"/>
</dbReference>
<keyword evidence="1" id="KW-0472">Membrane</keyword>
<gene>
    <name evidence="2" type="ORF">Lste_3092</name>
</gene>
<evidence type="ECO:0000256" key="1">
    <source>
        <dbReference type="SAM" id="Phobius"/>
    </source>
</evidence>
<dbReference type="Pfam" id="PF19447">
    <property type="entry name" value="DUF5985"/>
    <property type="match status" value="1"/>
</dbReference>
<keyword evidence="1" id="KW-0812">Transmembrane</keyword>
<dbReference type="Proteomes" id="UP000054926">
    <property type="component" value="Unassembled WGS sequence"/>
</dbReference>
<evidence type="ECO:0000313" key="3">
    <source>
        <dbReference type="Proteomes" id="UP000054926"/>
    </source>
</evidence>
<feature type="transmembrane region" description="Helical" evidence="1">
    <location>
        <begin position="64"/>
        <end position="82"/>
    </location>
</feature>
<protein>
    <recommendedName>
        <fullName evidence="4">Transmembrane protein</fullName>
    </recommendedName>
</protein>
<evidence type="ECO:0000313" key="2">
    <source>
        <dbReference type="EMBL" id="KTD66886.1"/>
    </source>
</evidence>
<reference evidence="2 3" key="1">
    <citation type="submission" date="2015-11" db="EMBL/GenBank/DDBJ databases">
        <title>Genomic analysis of 38 Legionella species identifies large and diverse effector repertoires.</title>
        <authorList>
            <person name="Burstein D."/>
            <person name="Amaro F."/>
            <person name="Zusman T."/>
            <person name="Lifshitz Z."/>
            <person name="Cohen O."/>
            <person name="Gilbert J.A."/>
            <person name="Pupko T."/>
            <person name="Shuman H.A."/>
            <person name="Segal G."/>
        </authorList>
    </citation>
    <scope>NUCLEOTIDE SEQUENCE [LARGE SCALE GENOMIC DNA]</scope>
    <source>
        <strain evidence="2 3">IMVS3376</strain>
    </source>
</reference>
<evidence type="ECO:0008006" key="4">
    <source>
        <dbReference type="Google" id="ProtNLM"/>
    </source>
</evidence>